<comment type="caution">
    <text evidence="3">The sequence shown here is derived from an EMBL/GenBank/DDBJ whole genome shotgun (WGS) entry which is preliminary data.</text>
</comment>
<evidence type="ECO:0000259" key="2">
    <source>
        <dbReference type="Pfam" id="PF22936"/>
    </source>
</evidence>
<feature type="compositionally biased region" description="Basic and acidic residues" evidence="1">
    <location>
        <begin position="316"/>
        <end position="326"/>
    </location>
</feature>
<organism evidence="3 4">
    <name type="scientific">Tanacetum coccineum</name>
    <dbReference type="NCBI Taxonomy" id="301880"/>
    <lineage>
        <taxon>Eukaryota</taxon>
        <taxon>Viridiplantae</taxon>
        <taxon>Streptophyta</taxon>
        <taxon>Embryophyta</taxon>
        <taxon>Tracheophyta</taxon>
        <taxon>Spermatophyta</taxon>
        <taxon>Magnoliopsida</taxon>
        <taxon>eudicotyledons</taxon>
        <taxon>Gunneridae</taxon>
        <taxon>Pentapetalae</taxon>
        <taxon>asterids</taxon>
        <taxon>campanulids</taxon>
        <taxon>Asterales</taxon>
        <taxon>Asteraceae</taxon>
        <taxon>Asteroideae</taxon>
        <taxon>Anthemideae</taxon>
        <taxon>Anthemidinae</taxon>
        <taxon>Tanacetum</taxon>
    </lineage>
</organism>
<reference evidence="3" key="2">
    <citation type="submission" date="2022-01" db="EMBL/GenBank/DDBJ databases">
        <authorList>
            <person name="Yamashiro T."/>
            <person name="Shiraishi A."/>
            <person name="Satake H."/>
            <person name="Nakayama K."/>
        </authorList>
    </citation>
    <scope>NUCLEOTIDE SEQUENCE</scope>
</reference>
<dbReference type="Proteomes" id="UP001151760">
    <property type="component" value="Unassembled WGS sequence"/>
</dbReference>
<dbReference type="Pfam" id="PF22936">
    <property type="entry name" value="Pol_BBD"/>
    <property type="match status" value="1"/>
</dbReference>
<feature type="domain" description="Retrovirus-related Pol polyprotein from transposon TNT 1-94-like beta-barrel" evidence="2">
    <location>
        <begin position="162"/>
        <end position="234"/>
    </location>
</feature>
<dbReference type="EMBL" id="BQNB010015577">
    <property type="protein sequence ID" value="GJT41622.1"/>
    <property type="molecule type" value="Genomic_DNA"/>
</dbReference>
<sequence length="326" mass="36424">MAQENYVEGCSMQSPPLLEPNGFRFWKALFETYVKAKVTAIEEAKDLAILPLDELIGNLKVYKMVLDNDRVGSKTTKEKVTSLGLKAKIIREQTSDDSDSQGGSDKDMDEEEAEAFNLLSRNFCKFFRKVNQFRSENRFSIMVIGSVEAVVCLKCDLLPDDWIVDSSCTKHMTRNKRLFTSYKAYDGGHVVFGSNLKGKVVGGGNITHDSITITNVEHVSGLAFNLISVVYLTKFDPKSYEGVFLGYSQTSKAYIVLNKETTRIKESLNVTFDESFLEPKSSPLVEDDRINEPIVQDLNGSPSLQVNVSNEGYPKSLKEAKGHPID</sequence>
<feature type="compositionally biased region" description="Polar residues" evidence="1">
    <location>
        <begin position="298"/>
        <end position="310"/>
    </location>
</feature>
<feature type="region of interest" description="Disordered" evidence="1">
    <location>
        <begin position="296"/>
        <end position="326"/>
    </location>
</feature>
<keyword evidence="4" id="KW-1185">Reference proteome</keyword>
<reference evidence="3" key="1">
    <citation type="journal article" date="2022" name="Int. J. Mol. Sci.">
        <title>Draft Genome of Tanacetum Coccineum: Genomic Comparison of Closely Related Tanacetum-Family Plants.</title>
        <authorList>
            <person name="Yamashiro T."/>
            <person name="Shiraishi A."/>
            <person name="Nakayama K."/>
            <person name="Satake H."/>
        </authorList>
    </citation>
    <scope>NUCLEOTIDE SEQUENCE</scope>
</reference>
<proteinExistence type="predicted"/>
<evidence type="ECO:0000256" key="1">
    <source>
        <dbReference type="SAM" id="MobiDB-lite"/>
    </source>
</evidence>
<dbReference type="InterPro" id="IPR054722">
    <property type="entry name" value="PolX-like_BBD"/>
</dbReference>
<evidence type="ECO:0000313" key="3">
    <source>
        <dbReference type="EMBL" id="GJT41622.1"/>
    </source>
</evidence>
<name>A0ABQ5DR51_9ASTR</name>
<evidence type="ECO:0000313" key="4">
    <source>
        <dbReference type="Proteomes" id="UP001151760"/>
    </source>
</evidence>
<accession>A0ABQ5DR51</accession>
<gene>
    <name evidence="3" type="ORF">Tco_0941487</name>
</gene>
<protein>
    <submittedName>
        <fullName evidence="3">Integrase, catalytic region, zinc finger, CCHC-type containing protein</fullName>
    </submittedName>
</protein>